<dbReference type="AlphaFoldDB" id="A0A0C2N6A7"/>
<evidence type="ECO:0000313" key="2">
    <source>
        <dbReference type="EMBL" id="KII71840.1"/>
    </source>
</evidence>
<gene>
    <name evidence="2" type="ORF">RF11_01385</name>
</gene>
<feature type="domain" description="Integrase catalytic" evidence="1">
    <location>
        <begin position="79"/>
        <end position="197"/>
    </location>
</feature>
<dbReference type="InterPro" id="IPR001584">
    <property type="entry name" value="Integrase_cat-core"/>
</dbReference>
<keyword evidence="3" id="KW-1185">Reference proteome</keyword>
<dbReference type="Proteomes" id="UP000031668">
    <property type="component" value="Unassembled WGS sequence"/>
</dbReference>
<dbReference type="GO" id="GO:0003676">
    <property type="term" value="F:nucleic acid binding"/>
    <property type="evidence" value="ECO:0007669"/>
    <property type="project" value="InterPro"/>
</dbReference>
<reference evidence="2 3" key="1">
    <citation type="journal article" date="2014" name="Genome Biol. Evol.">
        <title>The genome of the myxosporean Thelohanellus kitauei shows adaptations to nutrient acquisition within its fish host.</title>
        <authorList>
            <person name="Yang Y."/>
            <person name="Xiong J."/>
            <person name="Zhou Z."/>
            <person name="Huo F."/>
            <person name="Miao W."/>
            <person name="Ran C."/>
            <person name="Liu Y."/>
            <person name="Zhang J."/>
            <person name="Feng J."/>
            <person name="Wang M."/>
            <person name="Wang M."/>
            <person name="Wang L."/>
            <person name="Yao B."/>
        </authorList>
    </citation>
    <scope>NUCLEOTIDE SEQUENCE [LARGE SCALE GENOMIC DNA]</scope>
    <source>
        <strain evidence="2">Wuqing</strain>
    </source>
</reference>
<dbReference type="Gene3D" id="3.30.420.10">
    <property type="entry name" value="Ribonuclease H-like superfamily/Ribonuclease H"/>
    <property type="match status" value="1"/>
</dbReference>
<accession>A0A0C2N6A7</accession>
<name>A0A0C2N6A7_THEKT</name>
<comment type="caution">
    <text evidence="2">The sequence shown here is derived from an EMBL/GenBank/DDBJ whole genome shotgun (WGS) entry which is preliminary data.</text>
</comment>
<dbReference type="InterPro" id="IPR012337">
    <property type="entry name" value="RNaseH-like_sf"/>
</dbReference>
<dbReference type="PANTHER" id="PTHR37984:SF5">
    <property type="entry name" value="PROTEIN NYNRIN-LIKE"/>
    <property type="match status" value="1"/>
</dbReference>
<dbReference type="SUPFAM" id="SSF53098">
    <property type="entry name" value="Ribonuclease H-like"/>
    <property type="match status" value="1"/>
</dbReference>
<dbReference type="InterPro" id="IPR041588">
    <property type="entry name" value="Integrase_H2C2"/>
</dbReference>
<evidence type="ECO:0000313" key="3">
    <source>
        <dbReference type="Proteomes" id="UP000031668"/>
    </source>
</evidence>
<dbReference type="InterPro" id="IPR036397">
    <property type="entry name" value="RNaseH_sf"/>
</dbReference>
<protein>
    <submittedName>
        <fullName evidence="2">Pol polyprotein</fullName>
    </submittedName>
</protein>
<dbReference type="OrthoDB" id="5984795at2759"/>
<dbReference type="InterPro" id="IPR050951">
    <property type="entry name" value="Retrovirus_Pol_polyprotein"/>
</dbReference>
<dbReference type="Pfam" id="PF17921">
    <property type="entry name" value="Integrase_H2C2"/>
    <property type="match status" value="1"/>
</dbReference>
<organism evidence="2 3">
    <name type="scientific">Thelohanellus kitauei</name>
    <name type="common">Myxosporean</name>
    <dbReference type="NCBI Taxonomy" id="669202"/>
    <lineage>
        <taxon>Eukaryota</taxon>
        <taxon>Metazoa</taxon>
        <taxon>Cnidaria</taxon>
        <taxon>Myxozoa</taxon>
        <taxon>Myxosporea</taxon>
        <taxon>Bivalvulida</taxon>
        <taxon>Platysporina</taxon>
        <taxon>Myxobolidae</taxon>
        <taxon>Thelohanellus</taxon>
    </lineage>
</organism>
<dbReference type="PANTHER" id="PTHR37984">
    <property type="entry name" value="PROTEIN CBG26694"/>
    <property type="match status" value="1"/>
</dbReference>
<proteinExistence type="predicted"/>
<dbReference type="EMBL" id="JWZT01001610">
    <property type="protein sequence ID" value="KII71840.1"/>
    <property type="molecule type" value="Genomic_DNA"/>
</dbReference>
<dbReference type="PROSITE" id="PS50994">
    <property type="entry name" value="INTEGRASE"/>
    <property type="match status" value="1"/>
</dbReference>
<dbReference type="GO" id="GO:0015074">
    <property type="term" value="P:DNA integration"/>
    <property type="evidence" value="ECO:0007669"/>
    <property type="project" value="InterPro"/>
</dbReference>
<evidence type="ECO:0000259" key="1">
    <source>
        <dbReference type="PROSITE" id="PS50994"/>
    </source>
</evidence>
<sequence>MNRADITFEDNVLLLNTGYPRVLIPKKLRTEFFKIVHKGQWCIFKAKQLSRRYCSWPEIDRGIENMICSCAAWAKNSISQTNEFTNWPEASGPLKGSMSTSSDLSRVDAFSRFLFVVKMNNITTQQTISVLKSIFSIEGFPMALVSDNGRQITSSEFENFCNSKVIEHLFSAPYLPQSNGLAERFVQSLKLFNLKIA</sequence>
<dbReference type="Pfam" id="PF00665">
    <property type="entry name" value="rve"/>
    <property type="match status" value="1"/>
</dbReference>